<evidence type="ECO:0000313" key="17">
    <source>
        <dbReference type="Proteomes" id="UP000620025"/>
    </source>
</evidence>
<dbReference type="PRINTS" id="PR00260">
    <property type="entry name" value="CHEMTRNSDUCR"/>
</dbReference>
<dbReference type="Pfam" id="PF00015">
    <property type="entry name" value="MCPsignal"/>
    <property type="match status" value="1"/>
</dbReference>
<feature type="domain" description="HAMP" evidence="15">
    <location>
        <begin position="211"/>
        <end position="263"/>
    </location>
</feature>
<keyword evidence="7 12" id="KW-1133">Transmembrane helix</keyword>
<evidence type="ECO:0000259" key="14">
    <source>
        <dbReference type="PROSITE" id="PS50192"/>
    </source>
</evidence>
<dbReference type="InterPro" id="IPR000727">
    <property type="entry name" value="T_SNARE_dom"/>
</dbReference>
<keyword evidence="4" id="KW-0145">Chemotaxis</keyword>
<evidence type="ECO:0000256" key="11">
    <source>
        <dbReference type="PROSITE-ProRule" id="PRU00284"/>
    </source>
</evidence>
<evidence type="ECO:0000256" key="9">
    <source>
        <dbReference type="ARBA" id="ARBA00023224"/>
    </source>
</evidence>
<evidence type="ECO:0000256" key="2">
    <source>
        <dbReference type="ARBA" id="ARBA00022475"/>
    </source>
</evidence>
<comment type="similarity">
    <text evidence="10">Belongs to the methyl-accepting chemotaxis (MCP) protein family.</text>
</comment>
<evidence type="ECO:0000259" key="15">
    <source>
        <dbReference type="PROSITE" id="PS50885"/>
    </source>
</evidence>
<evidence type="ECO:0000256" key="6">
    <source>
        <dbReference type="ARBA" id="ARBA00022692"/>
    </source>
</evidence>
<keyword evidence="8 12" id="KW-0472">Membrane</keyword>
<evidence type="ECO:0000259" key="13">
    <source>
        <dbReference type="PROSITE" id="PS50111"/>
    </source>
</evidence>
<keyword evidence="9 11" id="KW-0807">Transducer</keyword>
<dbReference type="InterPro" id="IPR004089">
    <property type="entry name" value="MCPsignal_dom"/>
</dbReference>
<sequence>MFKTSLRAQVLALLAGGLLILLLIALGSFKFLAGSLDDYTHLVAGPLRATELVDRANVQFKTQVQEWKNVLLRGKDPKAADKYWAQFEEQERAVAATLQALSELPGVPASVSQNAQRLRDEHATLGKAYRQGREAFLASGADAASGDRAVAGVDRATSEQMNALVTELRGLADEQSRLINEQGHQAIVWGIGIMLLSGLLITALSLWLVNRNLVTPVRDLIDYVARLSQGHLAERVVSQRRDELGNLAVAANTLRDFLADTFTRLQRSTADLDQASGELNTIAAVMLQGTNEQFERTDQVATAMQEMSATAQEVARHAAGAATAAADADREAQSGEQSMQATIHTITRMRGEIALTGDVIRQLRDDSGRIGKVLEVIRGIADQTNLLALNAAIEAARAGDAGRGFAVVADEVRTLAQRTAASTLEIHQIIDTVQTGAVNAVQAIENGQQRSDQGVEQVVEAGQTLTRITQSIEAIRDMNRQIATAAEEQNAVVDDIAQNLVEITAIATTNQANVDRTQSASGHLHQLSTELGQVTARIKAA</sequence>
<dbReference type="CDD" id="cd06225">
    <property type="entry name" value="HAMP"/>
    <property type="match status" value="1"/>
</dbReference>
<accession>A0ABR9BUC0</accession>
<gene>
    <name evidence="16" type="ORF">IFT38_03695</name>
</gene>
<evidence type="ECO:0000256" key="7">
    <source>
        <dbReference type="ARBA" id="ARBA00022989"/>
    </source>
</evidence>
<dbReference type="SMART" id="SM00304">
    <property type="entry name" value="HAMP"/>
    <property type="match status" value="1"/>
</dbReference>
<organism evidence="16 17">
    <name type="scientific">Pseudomonas coleopterorum</name>
    <dbReference type="NCBI Taxonomy" id="1605838"/>
    <lineage>
        <taxon>Bacteria</taxon>
        <taxon>Pseudomonadati</taxon>
        <taxon>Pseudomonadota</taxon>
        <taxon>Gammaproteobacteria</taxon>
        <taxon>Pseudomonadales</taxon>
        <taxon>Pseudomonadaceae</taxon>
        <taxon>Pseudomonas</taxon>
    </lineage>
</organism>
<reference evidence="16 17" key="1">
    <citation type="journal article" date="2020" name="FEMS Microbiol. Ecol.">
        <title>Temporal dynamics of bacterial communities during seed development and maturation.</title>
        <authorList>
            <person name="Chesneau G."/>
            <person name="Torres-Cortes G."/>
            <person name="Briand M."/>
            <person name="Darrasse A."/>
            <person name="Preveaux A."/>
            <person name="Marais C."/>
            <person name="Jacques M.A."/>
            <person name="Shade A."/>
            <person name="Barret M."/>
        </authorList>
    </citation>
    <scope>NUCLEOTIDE SEQUENCE [LARGE SCALE GENOMIC DNA]</scope>
    <source>
        <strain evidence="16 17">CFBP13599</strain>
    </source>
</reference>
<dbReference type="InterPro" id="IPR004090">
    <property type="entry name" value="Chemotax_Me-accpt_rcpt"/>
</dbReference>
<protein>
    <submittedName>
        <fullName evidence="16">HAMP domain-containing protein</fullName>
    </submittedName>
</protein>
<dbReference type="PROSITE" id="PS50192">
    <property type="entry name" value="T_SNARE"/>
    <property type="match status" value="1"/>
</dbReference>
<evidence type="ECO:0000256" key="3">
    <source>
        <dbReference type="ARBA" id="ARBA00022481"/>
    </source>
</evidence>
<evidence type="ECO:0000313" key="16">
    <source>
        <dbReference type="EMBL" id="MBD8768634.1"/>
    </source>
</evidence>
<keyword evidence="5" id="KW-0997">Cell inner membrane</keyword>
<dbReference type="SUPFAM" id="SSF58104">
    <property type="entry name" value="Methyl-accepting chemotaxis protein (MCP) signaling domain"/>
    <property type="match status" value="1"/>
</dbReference>
<evidence type="ECO:0000256" key="4">
    <source>
        <dbReference type="ARBA" id="ARBA00022500"/>
    </source>
</evidence>
<proteinExistence type="inferred from homology"/>
<evidence type="ECO:0000256" key="8">
    <source>
        <dbReference type="ARBA" id="ARBA00023136"/>
    </source>
</evidence>
<evidence type="ECO:0000256" key="5">
    <source>
        <dbReference type="ARBA" id="ARBA00022519"/>
    </source>
</evidence>
<keyword evidence="2" id="KW-1003">Cell membrane</keyword>
<dbReference type="PROSITE" id="PS50111">
    <property type="entry name" value="CHEMOTAXIS_TRANSDUC_2"/>
    <property type="match status" value="1"/>
</dbReference>
<dbReference type="PANTHER" id="PTHR32089">
    <property type="entry name" value="METHYL-ACCEPTING CHEMOTAXIS PROTEIN MCPB"/>
    <property type="match status" value="1"/>
</dbReference>
<comment type="caution">
    <text evidence="16">The sequence shown here is derived from an EMBL/GenBank/DDBJ whole genome shotgun (WGS) entry which is preliminary data.</text>
</comment>
<feature type="domain" description="T-SNARE coiled-coil homology" evidence="14">
    <location>
        <begin position="455"/>
        <end position="517"/>
    </location>
</feature>
<keyword evidence="17" id="KW-1185">Reference proteome</keyword>
<dbReference type="SMART" id="SM00283">
    <property type="entry name" value="MA"/>
    <property type="match status" value="1"/>
</dbReference>
<dbReference type="PROSITE" id="PS50885">
    <property type="entry name" value="HAMP"/>
    <property type="match status" value="1"/>
</dbReference>
<dbReference type="CDD" id="cd11386">
    <property type="entry name" value="MCP_signal"/>
    <property type="match status" value="1"/>
</dbReference>
<feature type="domain" description="Methyl-accepting transducer" evidence="13">
    <location>
        <begin position="268"/>
        <end position="504"/>
    </location>
</feature>
<dbReference type="PANTHER" id="PTHR32089:SF120">
    <property type="entry name" value="METHYL-ACCEPTING CHEMOTAXIS PROTEIN TLPQ"/>
    <property type="match status" value="1"/>
</dbReference>
<evidence type="ECO:0000256" key="10">
    <source>
        <dbReference type="ARBA" id="ARBA00029447"/>
    </source>
</evidence>
<dbReference type="Proteomes" id="UP000620025">
    <property type="component" value="Unassembled WGS sequence"/>
</dbReference>
<feature type="transmembrane region" description="Helical" evidence="12">
    <location>
        <begin position="186"/>
        <end position="209"/>
    </location>
</feature>
<dbReference type="Gene3D" id="1.10.287.950">
    <property type="entry name" value="Methyl-accepting chemotaxis protein"/>
    <property type="match status" value="1"/>
</dbReference>
<dbReference type="EMBL" id="JACYWZ010000001">
    <property type="protein sequence ID" value="MBD8768634.1"/>
    <property type="molecule type" value="Genomic_DNA"/>
</dbReference>
<dbReference type="Pfam" id="PF00672">
    <property type="entry name" value="HAMP"/>
    <property type="match status" value="1"/>
</dbReference>
<evidence type="ECO:0000256" key="1">
    <source>
        <dbReference type="ARBA" id="ARBA00004429"/>
    </source>
</evidence>
<dbReference type="InterPro" id="IPR003660">
    <property type="entry name" value="HAMP_dom"/>
</dbReference>
<keyword evidence="6 12" id="KW-0812">Transmembrane</keyword>
<comment type="subcellular location">
    <subcellularLocation>
        <location evidence="1">Cell inner membrane</location>
        <topology evidence="1">Multi-pass membrane protein</topology>
    </subcellularLocation>
</comment>
<keyword evidence="3" id="KW-0488">Methylation</keyword>
<name>A0ABR9BUC0_9PSED</name>
<evidence type="ECO:0000256" key="12">
    <source>
        <dbReference type="SAM" id="Phobius"/>
    </source>
</evidence>